<sequence>MVKSAWIRTAVNVFNCKKSHHSTTSYQSHLLDFFGLLPLLVTDWHKFSIPPYKACHNFLKTLEFHLANVFTSTYFLCETMMKLASEYVVREDIIEHLAAFAQYLAEHTCLSLILILPLMYLPLMCCFKTMFCMASYVTLVLKCE</sequence>
<dbReference type="CTD" id="20198810"/>
<dbReference type="HOGENOM" id="CLU_1798529_0_0_1"/>
<dbReference type="EMBL" id="KB096324">
    <property type="protein sequence ID" value="ESO06410.1"/>
    <property type="molecule type" value="Genomic_DNA"/>
</dbReference>
<evidence type="ECO:0000256" key="1">
    <source>
        <dbReference type="SAM" id="Phobius"/>
    </source>
</evidence>
<reference evidence="4" key="1">
    <citation type="submission" date="2012-12" db="EMBL/GenBank/DDBJ databases">
        <authorList>
            <person name="Hellsten U."/>
            <person name="Grimwood J."/>
            <person name="Chapman J.A."/>
            <person name="Shapiro H."/>
            <person name="Aerts A."/>
            <person name="Otillar R.P."/>
            <person name="Terry A.Y."/>
            <person name="Boore J.L."/>
            <person name="Simakov O."/>
            <person name="Marletaz F."/>
            <person name="Cho S.-J."/>
            <person name="Edsinger-Gonzales E."/>
            <person name="Havlak P."/>
            <person name="Kuo D.-H."/>
            <person name="Larsson T."/>
            <person name="Lv J."/>
            <person name="Arendt D."/>
            <person name="Savage R."/>
            <person name="Osoegawa K."/>
            <person name="de Jong P."/>
            <person name="Lindberg D.R."/>
            <person name="Seaver E.C."/>
            <person name="Weisblat D.A."/>
            <person name="Putnam N.H."/>
            <person name="Grigoriev I.V."/>
            <person name="Rokhsar D.S."/>
        </authorList>
    </citation>
    <scope>NUCLEOTIDE SEQUENCE</scope>
</reference>
<dbReference type="EMBL" id="AMQM01000624">
    <property type="status" value="NOT_ANNOTATED_CDS"/>
    <property type="molecule type" value="Genomic_DNA"/>
</dbReference>
<reference evidence="2 4" key="2">
    <citation type="journal article" date="2013" name="Nature">
        <title>Insights into bilaterian evolution from three spiralian genomes.</title>
        <authorList>
            <person name="Simakov O."/>
            <person name="Marletaz F."/>
            <person name="Cho S.J."/>
            <person name="Edsinger-Gonzales E."/>
            <person name="Havlak P."/>
            <person name="Hellsten U."/>
            <person name="Kuo D.H."/>
            <person name="Larsson T."/>
            <person name="Lv J."/>
            <person name="Arendt D."/>
            <person name="Savage R."/>
            <person name="Osoegawa K."/>
            <person name="de Jong P."/>
            <person name="Grimwood J."/>
            <person name="Chapman J.A."/>
            <person name="Shapiro H."/>
            <person name="Aerts A."/>
            <person name="Otillar R.P."/>
            <person name="Terry A.Y."/>
            <person name="Boore J.L."/>
            <person name="Grigoriev I.V."/>
            <person name="Lindberg D.R."/>
            <person name="Seaver E.C."/>
            <person name="Weisblat D.A."/>
            <person name="Putnam N.H."/>
            <person name="Rokhsar D.S."/>
        </authorList>
    </citation>
    <scope>NUCLEOTIDE SEQUENCE</scope>
</reference>
<dbReference type="Proteomes" id="UP000015101">
    <property type="component" value="Unassembled WGS sequence"/>
</dbReference>
<keyword evidence="1" id="KW-1133">Transmembrane helix</keyword>
<dbReference type="InParanoid" id="T1EQG0"/>
<organism evidence="3 4">
    <name type="scientific">Helobdella robusta</name>
    <name type="common">Californian leech</name>
    <dbReference type="NCBI Taxonomy" id="6412"/>
    <lineage>
        <taxon>Eukaryota</taxon>
        <taxon>Metazoa</taxon>
        <taxon>Spiralia</taxon>
        <taxon>Lophotrochozoa</taxon>
        <taxon>Annelida</taxon>
        <taxon>Clitellata</taxon>
        <taxon>Hirudinea</taxon>
        <taxon>Rhynchobdellida</taxon>
        <taxon>Glossiphoniidae</taxon>
        <taxon>Helobdella</taxon>
    </lineage>
</organism>
<dbReference type="KEGG" id="hro:HELRODRAFT_160581"/>
<keyword evidence="4" id="KW-1185">Reference proteome</keyword>
<dbReference type="RefSeq" id="XP_009015778.1">
    <property type="nucleotide sequence ID" value="XM_009017530.1"/>
</dbReference>
<evidence type="ECO:0000313" key="2">
    <source>
        <dbReference type="EMBL" id="ESO06410.1"/>
    </source>
</evidence>
<gene>
    <name evidence="3" type="primary">20198810</name>
    <name evidence="2" type="ORF">HELRODRAFT_160581</name>
</gene>
<evidence type="ECO:0000313" key="3">
    <source>
        <dbReference type="EnsemblMetazoa" id="HelroP160581"/>
    </source>
</evidence>
<feature type="transmembrane region" description="Helical" evidence="1">
    <location>
        <begin position="118"/>
        <end position="141"/>
    </location>
</feature>
<reference evidence="3" key="3">
    <citation type="submission" date="2015-06" db="UniProtKB">
        <authorList>
            <consortium name="EnsemblMetazoa"/>
        </authorList>
    </citation>
    <scope>IDENTIFICATION</scope>
</reference>
<keyword evidence="1" id="KW-0812">Transmembrane</keyword>
<dbReference type="GeneID" id="20198810"/>
<keyword evidence="1" id="KW-0472">Membrane</keyword>
<dbReference type="EnsemblMetazoa" id="HelroT160581">
    <property type="protein sequence ID" value="HelroP160581"/>
    <property type="gene ID" value="HelroG160581"/>
</dbReference>
<name>T1EQG0_HELRO</name>
<dbReference type="AlphaFoldDB" id="T1EQG0"/>
<proteinExistence type="predicted"/>
<protein>
    <submittedName>
        <fullName evidence="2 3">Uncharacterized protein</fullName>
    </submittedName>
</protein>
<evidence type="ECO:0000313" key="4">
    <source>
        <dbReference type="Proteomes" id="UP000015101"/>
    </source>
</evidence>
<accession>T1EQG0</accession>